<evidence type="ECO:0000313" key="3">
    <source>
        <dbReference type="Proteomes" id="UP000178129"/>
    </source>
</evidence>
<name>A0A1E1KML3_9HELO</name>
<dbReference type="AlphaFoldDB" id="A0A1E1KML3"/>
<dbReference type="EMBL" id="FJUW01000016">
    <property type="protein sequence ID" value="CZS99265.1"/>
    <property type="molecule type" value="Genomic_DNA"/>
</dbReference>
<dbReference type="InterPro" id="IPR045518">
    <property type="entry name" value="2EXR"/>
</dbReference>
<protein>
    <recommendedName>
        <fullName evidence="1">2EXR domain-containing protein</fullName>
    </recommendedName>
</protein>
<accession>A0A1E1KML3</accession>
<organism evidence="2 3">
    <name type="scientific">Rhynchosporium graminicola</name>
    <dbReference type="NCBI Taxonomy" id="2792576"/>
    <lineage>
        <taxon>Eukaryota</taxon>
        <taxon>Fungi</taxon>
        <taxon>Dikarya</taxon>
        <taxon>Ascomycota</taxon>
        <taxon>Pezizomycotina</taxon>
        <taxon>Leotiomycetes</taxon>
        <taxon>Helotiales</taxon>
        <taxon>Ploettnerulaceae</taxon>
        <taxon>Rhynchosporium</taxon>
    </lineage>
</organism>
<evidence type="ECO:0000313" key="2">
    <source>
        <dbReference type="EMBL" id="CZS99265.1"/>
    </source>
</evidence>
<keyword evidence="3" id="KW-1185">Reference proteome</keyword>
<sequence length="339" mass="38215">MTSPYRSPLDAELYIPDKLAYLDLASGLEDKTANSPELMSKNIPSAAGYLDLALFRSTILVTNGQIKEFSRLMLKRQGSCGKFVLFPNLPKELQSQVFKHCSDAEPRRIRFMEMDDNGFRSMKIIGARRPVIFAASKDALLDAFATKRYLPLFATVENNTKLYFRRAHDWAQLGVLGLPCAPEVDLAAALVNKLDLSSVQTLQMSHDDILITHAWSRKNLPYLPNIKLLLITAQFADPGRAELGFCSLYFQEVSGTREAFMPYCVAPDGDQAEYRGAFDAMDRYICHVPEKLRIRDFNACLHAFLKDVPNFPLLVRFLINYVPVPGHPLATIQPLVQPR</sequence>
<comment type="caution">
    <text evidence="2">The sequence shown here is derived from an EMBL/GenBank/DDBJ whole genome shotgun (WGS) entry which is preliminary data.</text>
</comment>
<reference evidence="3" key="1">
    <citation type="submission" date="2016-03" db="EMBL/GenBank/DDBJ databases">
        <authorList>
            <person name="Ploux O."/>
        </authorList>
    </citation>
    <scope>NUCLEOTIDE SEQUENCE [LARGE SCALE GENOMIC DNA]</scope>
    <source>
        <strain evidence="3">UK7</strain>
    </source>
</reference>
<dbReference type="Pfam" id="PF20150">
    <property type="entry name" value="2EXR"/>
    <property type="match status" value="1"/>
</dbReference>
<dbReference type="InParanoid" id="A0A1E1KML3"/>
<dbReference type="Proteomes" id="UP000178129">
    <property type="component" value="Unassembled WGS sequence"/>
</dbReference>
<proteinExistence type="predicted"/>
<evidence type="ECO:0000259" key="1">
    <source>
        <dbReference type="Pfam" id="PF20150"/>
    </source>
</evidence>
<gene>
    <name evidence="2" type="ORF">RCO7_00555</name>
</gene>
<feature type="domain" description="2EXR" evidence="1">
    <location>
        <begin position="83"/>
        <end position="169"/>
    </location>
</feature>